<dbReference type="AlphaFoldDB" id="A0A2P2PXE8"/>
<evidence type="ECO:0000313" key="1">
    <source>
        <dbReference type="EMBL" id="MBX59401.1"/>
    </source>
</evidence>
<accession>A0A2P2PXE8</accession>
<sequence>MYPNKQLQETLISRNHPKFSNKFNIKTDIKTSNLSQY</sequence>
<organism evidence="1">
    <name type="scientific">Rhizophora mucronata</name>
    <name type="common">Asiatic mangrove</name>
    <dbReference type="NCBI Taxonomy" id="61149"/>
    <lineage>
        <taxon>Eukaryota</taxon>
        <taxon>Viridiplantae</taxon>
        <taxon>Streptophyta</taxon>
        <taxon>Embryophyta</taxon>
        <taxon>Tracheophyta</taxon>
        <taxon>Spermatophyta</taxon>
        <taxon>Magnoliopsida</taxon>
        <taxon>eudicotyledons</taxon>
        <taxon>Gunneridae</taxon>
        <taxon>Pentapetalae</taxon>
        <taxon>rosids</taxon>
        <taxon>fabids</taxon>
        <taxon>Malpighiales</taxon>
        <taxon>Rhizophoraceae</taxon>
        <taxon>Rhizophora</taxon>
    </lineage>
</organism>
<dbReference type="EMBL" id="GGEC01078917">
    <property type="protein sequence ID" value="MBX59401.1"/>
    <property type="molecule type" value="Transcribed_RNA"/>
</dbReference>
<proteinExistence type="predicted"/>
<protein>
    <submittedName>
        <fullName evidence="1">Uncharacterized protein</fullName>
    </submittedName>
</protein>
<reference evidence="1" key="1">
    <citation type="submission" date="2018-02" db="EMBL/GenBank/DDBJ databases">
        <title>Rhizophora mucronata_Transcriptome.</title>
        <authorList>
            <person name="Meera S.P."/>
            <person name="Sreeshan A."/>
            <person name="Augustine A."/>
        </authorList>
    </citation>
    <scope>NUCLEOTIDE SEQUENCE</scope>
    <source>
        <tissue evidence="1">Leaf</tissue>
    </source>
</reference>
<name>A0A2P2PXE8_RHIMU</name>